<keyword evidence="2" id="KW-1185">Reference proteome</keyword>
<reference evidence="1" key="1">
    <citation type="submission" date="2023-07" db="EMBL/GenBank/DDBJ databases">
        <title>draft genome sequence of fig (Ficus carica).</title>
        <authorList>
            <person name="Takahashi T."/>
            <person name="Nishimura K."/>
        </authorList>
    </citation>
    <scope>NUCLEOTIDE SEQUENCE</scope>
</reference>
<comment type="caution">
    <text evidence="1">The sequence shown here is derived from an EMBL/GenBank/DDBJ whole genome shotgun (WGS) entry which is preliminary data.</text>
</comment>
<name>A0AA88DUP7_FICCA</name>
<gene>
    <name evidence="1" type="ORF">TIFTF001_030970</name>
</gene>
<accession>A0AA88DUP7</accession>
<dbReference type="AlphaFoldDB" id="A0AA88DUP7"/>
<dbReference type="EMBL" id="BTGU01000119">
    <property type="protein sequence ID" value="GMN61888.1"/>
    <property type="molecule type" value="Genomic_DNA"/>
</dbReference>
<organism evidence="1 2">
    <name type="scientific">Ficus carica</name>
    <name type="common">Common fig</name>
    <dbReference type="NCBI Taxonomy" id="3494"/>
    <lineage>
        <taxon>Eukaryota</taxon>
        <taxon>Viridiplantae</taxon>
        <taxon>Streptophyta</taxon>
        <taxon>Embryophyta</taxon>
        <taxon>Tracheophyta</taxon>
        <taxon>Spermatophyta</taxon>
        <taxon>Magnoliopsida</taxon>
        <taxon>eudicotyledons</taxon>
        <taxon>Gunneridae</taxon>
        <taxon>Pentapetalae</taxon>
        <taxon>rosids</taxon>
        <taxon>fabids</taxon>
        <taxon>Rosales</taxon>
        <taxon>Moraceae</taxon>
        <taxon>Ficeae</taxon>
        <taxon>Ficus</taxon>
    </lineage>
</organism>
<proteinExistence type="predicted"/>
<protein>
    <submittedName>
        <fullName evidence="1">Uncharacterized protein</fullName>
    </submittedName>
</protein>
<sequence>MAIFLPSVIVVVKIGLRWRSHKDCCWRKCGIGDLLVVESVAPRCGERNVMAMSRCMAVTPSVGAHAARLVICGQRQFSFVNWDRLFYMAGGTVGTV</sequence>
<evidence type="ECO:0000313" key="2">
    <source>
        <dbReference type="Proteomes" id="UP001187192"/>
    </source>
</evidence>
<dbReference type="Proteomes" id="UP001187192">
    <property type="component" value="Unassembled WGS sequence"/>
</dbReference>
<evidence type="ECO:0000313" key="1">
    <source>
        <dbReference type="EMBL" id="GMN61888.1"/>
    </source>
</evidence>